<protein>
    <submittedName>
        <fullName evidence="2">Uncharacterized protein</fullName>
    </submittedName>
</protein>
<keyword evidence="1" id="KW-1133">Transmembrane helix</keyword>
<gene>
    <name evidence="2" type="ORF">AOB60_29245</name>
</gene>
<keyword evidence="3" id="KW-1185">Reference proteome</keyword>
<evidence type="ECO:0000313" key="3">
    <source>
        <dbReference type="Proteomes" id="UP000236047"/>
    </source>
</evidence>
<keyword evidence="1" id="KW-0812">Transmembrane</keyword>
<reference evidence="3" key="1">
    <citation type="submission" date="2015-09" db="EMBL/GenBank/DDBJ databases">
        <authorList>
            <person name="Graham D.E."/>
            <person name="Mahan K.M."/>
            <person name="Klingeman D.M."/>
            <person name="Fida T."/>
            <person name="Giannone R.J."/>
            <person name="Hettich R.L."/>
            <person name="Parry R.J."/>
            <person name="Spain J.C."/>
        </authorList>
    </citation>
    <scope>NUCLEOTIDE SEQUENCE [LARGE SCALE GENOMIC DNA]</scope>
    <source>
        <strain evidence="3">JCM 4701</strain>
    </source>
</reference>
<evidence type="ECO:0000313" key="2">
    <source>
        <dbReference type="EMBL" id="PNE38176.1"/>
    </source>
</evidence>
<dbReference type="RefSeq" id="WP_073444799.1">
    <property type="nucleotide sequence ID" value="NZ_LJSN01000003.1"/>
</dbReference>
<organism evidence="2 3">
    <name type="scientific">Streptomyces noursei</name>
    <name type="common">Streptomyces albulus</name>
    <dbReference type="NCBI Taxonomy" id="1971"/>
    <lineage>
        <taxon>Bacteria</taxon>
        <taxon>Bacillati</taxon>
        <taxon>Actinomycetota</taxon>
        <taxon>Actinomycetes</taxon>
        <taxon>Kitasatosporales</taxon>
        <taxon>Streptomycetaceae</taxon>
        <taxon>Streptomyces</taxon>
    </lineage>
</organism>
<dbReference type="AlphaFoldDB" id="A0A2N8PAX6"/>
<accession>A0A2N8PAX6</accession>
<name>A0A2N8PAX6_STRNR</name>
<keyword evidence="1" id="KW-0472">Membrane</keyword>
<comment type="caution">
    <text evidence="2">The sequence shown here is derived from an EMBL/GenBank/DDBJ whole genome shotgun (WGS) entry which is preliminary data.</text>
</comment>
<evidence type="ECO:0000256" key="1">
    <source>
        <dbReference type="SAM" id="Phobius"/>
    </source>
</evidence>
<proteinExistence type="predicted"/>
<sequence length="64" mass="6857">MFDVKTLTRLLRAHLAEVRQHARSDAGYTTETVLITALLVILALSVVGIIVAKVTAKAKAIDLG</sequence>
<feature type="transmembrane region" description="Helical" evidence="1">
    <location>
        <begin position="33"/>
        <end position="52"/>
    </location>
</feature>
<dbReference type="EMBL" id="LJSN01000003">
    <property type="protein sequence ID" value="PNE38176.1"/>
    <property type="molecule type" value="Genomic_DNA"/>
</dbReference>
<dbReference type="Proteomes" id="UP000236047">
    <property type="component" value="Unassembled WGS sequence"/>
</dbReference>